<comment type="caution">
    <text evidence="2">The sequence shown here is derived from an EMBL/GenBank/DDBJ whole genome shotgun (WGS) entry which is preliminary data.</text>
</comment>
<protein>
    <recommendedName>
        <fullName evidence="1">DCD domain-containing protein</fullName>
    </recommendedName>
</protein>
<organism evidence="2 3">
    <name type="scientific">Cucurbita argyrosperma subsp. sororia</name>
    <dbReference type="NCBI Taxonomy" id="37648"/>
    <lineage>
        <taxon>Eukaryota</taxon>
        <taxon>Viridiplantae</taxon>
        <taxon>Streptophyta</taxon>
        <taxon>Embryophyta</taxon>
        <taxon>Tracheophyta</taxon>
        <taxon>Spermatophyta</taxon>
        <taxon>Magnoliopsida</taxon>
        <taxon>eudicotyledons</taxon>
        <taxon>Gunneridae</taxon>
        <taxon>Pentapetalae</taxon>
        <taxon>rosids</taxon>
        <taxon>fabids</taxon>
        <taxon>Cucurbitales</taxon>
        <taxon>Cucurbitaceae</taxon>
        <taxon>Cucurbiteae</taxon>
        <taxon>Cucurbita</taxon>
    </lineage>
</organism>
<dbReference type="PANTHER" id="PTHR46034">
    <property type="match status" value="1"/>
</dbReference>
<proteinExistence type="predicted"/>
<evidence type="ECO:0000313" key="2">
    <source>
        <dbReference type="EMBL" id="KAG6602604.1"/>
    </source>
</evidence>
<dbReference type="InterPro" id="IPR044832">
    <property type="entry name" value="NRP-like"/>
</dbReference>
<dbReference type="GO" id="GO:0034976">
    <property type="term" value="P:response to endoplasmic reticulum stress"/>
    <property type="evidence" value="ECO:0007669"/>
    <property type="project" value="InterPro"/>
</dbReference>
<gene>
    <name evidence="2" type="ORF">SDJN03_07837</name>
</gene>
<feature type="domain" description="DCD" evidence="1">
    <location>
        <begin position="31"/>
        <end position="83"/>
    </location>
</feature>
<dbReference type="EMBL" id="JAGKQH010000004">
    <property type="protein sequence ID" value="KAG6602604.1"/>
    <property type="molecule type" value="Genomic_DNA"/>
</dbReference>
<dbReference type="Proteomes" id="UP000685013">
    <property type="component" value="Chromosome 4"/>
</dbReference>
<dbReference type="Pfam" id="PF10539">
    <property type="entry name" value="Dev_Cell_Death"/>
    <property type="match status" value="1"/>
</dbReference>
<dbReference type="PANTHER" id="PTHR46034:SF23">
    <property type="entry name" value="DCD (DEVELOPMENT AND CELL DEATH) DOMAIN PROTEIN"/>
    <property type="match status" value="1"/>
</dbReference>
<reference evidence="2 3" key="1">
    <citation type="journal article" date="2021" name="Hortic Res">
        <title>The domestication of Cucurbita argyrosperma as revealed by the genome of its wild relative.</title>
        <authorList>
            <person name="Barrera-Redondo J."/>
            <person name="Sanchez-de la Vega G."/>
            <person name="Aguirre-Liguori J.A."/>
            <person name="Castellanos-Morales G."/>
            <person name="Gutierrez-Guerrero Y.T."/>
            <person name="Aguirre-Dugua X."/>
            <person name="Aguirre-Planter E."/>
            <person name="Tenaillon M.I."/>
            <person name="Lira-Saade R."/>
            <person name="Eguiarte L.E."/>
        </authorList>
    </citation>
    <scope>NUCLEOTIDE SEQUENCE [LARGE SCALE GENOMIC DNA]</scope>
    <source>
        <strain evidence="2">JBR-2021</strain>
    </source>
</reference>
<sequence>MSEDRVLHFAGKSPTSLDVKWQCDLKESRKDFRKFHGVFEATSQGDQNISPYAWTADGMDYTPYSAQINRLIALFSSSPILETVSHRNEHSEIEECPLFKSGNEIYSSSYSDVIVEDEEYKSASCFGAVAEVLAEVRELKLLHVKTSSEINLLQQELNVSSQTLDESLKLQLREKAIEVSTNGNCCLVSLKQGNGVAKFKTVVLSFSHQFMLRWSINMELSERVVCYKEDRVWGLVNPTALGKRCFFSAVVLLGAILLSRDILNLLWA</sequence>
<keyword evidence="3" id="KW-1185">Reference proteome</keyword>
<accession>A0AAV6NWQ7</accession>
<dbReference type="InterPro" id="IPR013989">
    <property type="entry name" value="Dev_and_cell_death_domain"/>
</dbReference>
<name>A0AAV6NWQ7_9ROSI</name>
<evidence type="ECO:0000259" key="1">
    <source>
        <dbReference type="Pfam" id="PF10539"/>
    </source>
</evidence>
<feature type="non-terminal residue" evidence="2">
    <location>
        <position position="1"/>
    </location>
</feature>
<dbReference type="AlphaFoldDB" id="A0AAV6NWQ7"/>
<evidence type="ECO:0000313" key="3">
    <source>
        <dbReference type="Proteomes" id="UP000685013"/>
    </source>
</evidence>